<dbReference type="InterPro" id="IPR050072">
    <property type="entry name" value="Peptidase_M20A"/>
</dbReference>
<organism evidence="8 9">
    <name type="scientific">Noviherbaspirillum pedocola</name>
    <dbReference type="NCBI Taxonomy" id="2801341"/>
    <lineage>
        <taxon>Bacteria</taxon>
        <taxon>Pseudomonadati</taxon>
        <taxon>Pseudomonadota</taxon>
        <taxon>Betaproteobacteria</taxon>
        <taxon>Burkholderiales</taxon>
        <taxon>Oxalobacteraceae</taxon>
        <taxon>Noviherbaspirillum</taxon>
    </lineage>
</organism>
<dbReference type="PANTHER" id="PTHR43808">
    <property type="entry name" value="ACETYLORNITHINE DEACETYLASE"/>
    <property type="match status" value="1"/>
</dbReference>
<dbReference type="Gene3D" id="3.30.70.360">
    <property type="match status" value="1"/>
</dbReference>
<dbReference type="InterPro" id="IPR017150">
    <property type="entry name" value="Pept_M20_glutamate_carboxypep"/>
</dbReference>
<dbReference type="NCBIfam" id="NF004788">
    <property type="entry name" value="PRK06133.1"/>
    <property type="match status" value="1"/>
</dbReference>
<dbReference type="CDD" id="cd03885">
    <property type="entry name" value="M20_CPDG2"/>
    <property type="match status" value="1"/>
</dbReference>
<dbReference type="Proteomes" id="UP000622890">
    <property type="component" value="Unassembled WGS sequence"/>
</dbReference>
<evidence type="ECO:0000313" key="8">
    <source>
        <dbReference type="EMBL" id="MBK4735439.1"/>
    </source>
</evidence>
<dbReference type="PROSITE" id="PS00758">
    <property type="entry name" value="ARGE_DAPE_CPG2_1"/>
    <property type="match status" value="1"/>
</dbReference>
<protein>
    <submittedName>
        <fullName evidence="8">M20/M25/M40 family metallo-hydrolase</fullName>
    </submittedName>
</protein>
<keyword evidence="3" id="KW-0378">Hydrolase</keyword>
<gene>
    <name evidence="8" type="ORF">JJB74_12510</name>
</gene>
<keyword evidence="2" id="KW-0479">Metal-binding</keyword>
<dbReference type="AlphaFoldDB" id="A0A934STV7"/>
<dbReference type="InterPro" id="IPR001261">
    <property type="entry name" value="ArgE/DapE_CS"/>
</dbReference>
<dbReference type="PIRSF" id="PIRSF037238">
    <property type="entry name" value="Carboxypeptidase_G2"/>
    <property type="match status" value="1"/>
</dbReference>
<evidence type="ECO:0000256" key="2">
    <source>
        <dbReference type="ARBA" id="ARBA00022723"/>
    </source>
</evidence>
<name>A0A934STV7_9BURK</name>
<comment type="cofactor">
    <cofactor evidence="1">
        <name>Zn(2+)</name>
        <dbReference type="ChEBI" id="CHEBI:29105"/>
    </cofactor>
</comment>
<dbReference type="InterPro" id="IPR002933">
    <property type="entry name" value="Peptidase_M20"/>
</dbReference>
<dbReference type="Pfam" id="PF07687">
    <property type="entry name" value="M20_dimer"/>
    <property type="match status" value="1"/>
</dbReference>
<evidence type="ECO:0000256" key="1">
    <source>
        <dbReference type="ARBA" id="ARBA00001947"/>
    </source>
</evidence>
<dbReference type="SUPFAM" id="SSF53187">
    <property type="entry name" value="Zn-dependent exopeptidases"/>
    <property type="match status" value="1"/>
</dbReference>
<comment type="caution">
    <text evidence="8">The sequence shown here is derived from an EMBL/GenBank/DDBJ whole genome shotgun (WGS) entry which is preliminary data.</text>
</comment>
<accession>A0A934STV7</accession>
<feature type="active site" evidence="5">
    <location>
        <position position="120"/>
    </location>
</feature>
<evidence type="ECO:0000313" key="9">
    <source>
        <dbReference type="Proteomes" id="UP000622890"/>
    </source>
</evidence>
<dbReference type="RefSeq" id="WP_200592198.1">
    <property type="nucleotide sequence ID" value="NZ_JAEPBG010000004.1"/>
</dbReference>
<dbReference type="PANTHER" id="PTHR43808:SF10">
    <property type="entry name" value="BLL3749 PROTEIN"/>
    <property type="match status" value="1"/>
</dbReference>
<dbReference type="Pfam" id="PF01546">
    <property type="entry name" value="Peptidase_M20"/>
    <property type="match status" value="1"/>
</dbReference>
<feature type="domain" description="Peptidase M20 dimerisation" evidence="7">
    <location>
        <begin position="218"/>
        <end position="316"/>
    </location>
</feature>
<evidence type="ECO:0000256" key="5">
    <source>
        <dbReference type="PIRSR" id="PIRSR037238-1"/>
    </source>
</evidence>
<evidence type="ECO:0000256" key="6">
    <source>
        <dbReference type="SAM" id="SignalP"/>
    </source>
</evidence>
<dbReference type="Gene3D" id="3.40.630.10">
    <property type="entry name" value="Zn peptidases"/>
    <property type="match status" value="1"/>
</dbReference>
<proteinExistence type="predicted"/>
<reference evidence="8" key="1">
    <citation type="submission" date="2021-01" db="EMBL/GenBank/DDBJ databases">
        <title>Genome sequence of strain Noviherbaspirillum sp. DKR-6.</title>
        <authorList>
            <person name="Chaudhary D.K."/>
        </authorList>
    </citation>
    <scope>NUCLEOTIDE SEQUENCE</scope>
    <source>
        <strain evidence="8">DKR-6</strain>
    </source>
</reference>
<dbReference type="InterPro" id="IPR011650">
    <property type="entry name" value="Peptidase_M20_dimer"/>
</dbReference>
<keyword evidence="9" id="KW-1185">Reference proteome</keyword>
<feature type="active site" description="Proton acceptor" evidence="5">
    <location>
        <position position="181"/>
    </location>
</feature>
<dbReference type="GO" id="GO:0046872">
    <property type="term" value="F:metal ion binding"/>
    <property type="evidence" value="ECO:0007669"/>
    <property type="project" value="UniProtKB-KW"/>
</dbReference>
<evidence type="ECO:0000256" key="4">
    <source>
        <dbReference type="ARBA" id="ARBA00022833"/>
    </source>
</evidence>
<sequence length="420" mass="44455">MTLPTASLARFSRLVRTLPALLAAGVLVSAHAGQPDDKLLGAARAAQPALIASLKDMVMIESGSNDAAGLAKMAAYTEKRLQALGAQTETRKAGEGPGSIVIGRFTGTGKGRIMLIAHMDTVYREGVLQTQPWRIEGNRIYGPGIADDKGGIAVILHALQILNDAGWRDYAKITVLFNSDEETGSRGSGELIATLAAEHDEVLSCEPSSAAPESLLLGASGTGTVHLKVHGKSAHAGVNPQLGRNALIELSHQLLQTEDVAKSVPGTQLNWTLSRAGSVVNQIPENASAEGDMRLTAPDGFDRMETALAQRIKNRRVPDTETTVTIDRGRPPFLGNAASRALAQQGQAIYAELDRPLTLVDMIGGATDAGFAARSGKATVLESFGLPGAGYHARDEYIVTDGIVPRLYLMTRMLQELGKR</sequence>
<feature type="signal peptide" evidence="6">
    <location>
        <begin position="1"/>
        <end position="32"/>
    </location>
</feature>
<evidence type="ECO:0000259" key="7">
    <source>
        <dbReference type="Pfam" id="PF07687"/>
    </source>
</evidence>
<dbReference type="GO" id="GO:0016787">
    <property type="term" value="F:hydrolase activity"/>
    <property type="evidence" value="ECO:0007669"/>
    <property type="project" value="UniProtKB-KW"/>
</dbReference>
<evidence type="ECO:0000256" key="3">
    <source>
        <dbReference type="ARBA" id="ARBA00022801"/>
    </source>
</evidence>
<dbReference type="InterPro" id="IPR036264">
    <property type="entry name" value="Bact_exopeptidase_dim_dom"/>
</dbReference>
<dbReference type="EMBL" id="JAEPBG010000004">
    <property type="protein sequence ID" value="MBK4735439.1"/>
    <property type="molecule type" value="Genomic_DNA"/>
</dbReference>
<dbReference type="PROSITE" id="PS00759">
    <property type="entry name" value="ARGE_DAPE_CPG2_2"/>
    <property type="match status" value="1"/>
</dbReference>
<dbReference type="SUPFAM" id="SSF55031">
    <property type="entry name" value="Bacterial exopeptidase dimerisation domain"/>
    <property type="match status" value="1"/>
</dbReference>
<keyword evidence="4" id="KW-0862">Zinc</keyword>
<keyword evidence="6" id="KW-0732">Signal</keyword>
<feature type="chain" id="PRO_5037794805" evidence="6">
    <location>
        <begin position="33"/>
        <end position="420"/>
    </location>
</feature>